<dbReference type="Pfam" id="PF10783">
    <property type="entry name" value="DUF2599"/>
    <property type="match status" value="1"/>
</dbReference>
<comment type="caution">
    <text evidence="1">The sequence shown here is derived from an EMBL/GenBank/DDBJ whole genome shotgun (WGS) entry which is preliminary data.</text>
</comment>
<reference evidence="1 2" key="1">
    <citation type="submission" date="2022-06" db="EMBL/GenBank/DDBJ databases">
        <title>Mycolicibacterium sp. CAU 1645 isolated from seawater.</title>
        <authorList>
            <person name="Kim W."/>
        </authorList>
    </citation>
    <scope>NUCLEOTIDE SEQUENCE [LARGE SCALE GENOMIC DNA]</scope>
    <source>
        <strain evidence="1 2">CAU 1645</strain>
    </source>
</reference>
<sequence length="128" mass="13998">MHVVQSAAKAPFSIARAAIATPQPQQYIQRTEWTTVGDQVSLRIYPTEAGRRASAGFLGSDGGWAQVLAVTPDADKPGMREQFVCHWRFAELVEPGKASWNVEPWRPVVNGASMIESRCNPGAAEEVF</sequence>
<protein>
    <submittedName>
        <fullName evidence="1">DUF2599 domain-containing protein</fullName>
    </submittedName>
</protein>
<accession>A0ABT1LYA4</accession>
<gene>
    <name evidence="1" type="ORF">NM203_04745</name>
</gene>
<dbReference type="EMBL" id="JANDBD010000002">
    <property type="protein sequence ID" value="MCP9271492.1"/>
    <property type="molecule type" value="Genomic_DNA"/>
</dbReference>
<evidence type="ECO:0000313" key="1">
    <source>
        <dbReference type="EMBL" id="MCP9271492.1"/>
    </source>
</evidence>
<evidence type="ECO:0000313" key="2">
    <source>
        <dbReference type="Proteomes" id="UP001651690"/>
    </source>
</evidence>
<name>A0ABT1LYA4_9MYCO</name>
<keyword evidence="2" id="KW-1185">Reference proteome</keyword>
<proteinExistence type="predicted"/>
<dbReference type="InterPro" id="IPR019719">
    <property type="entry name" value="DUF2599"/>
</dbReference>
<dbReference type="Proteomes" id="UP001651690">
    <property type="component" value="Unassembled WGS sequence"/>
</dbReference>
<organism evidence="1 2">
    <name type="scientific">Mycolicibacterium arenosum</name>
    <dbReference type="NCBI Taxonomy" id="2952157"/>
    <lineage>
        <taxon>Bacteria</taxon>
        <taxon>Bacillati</taxon>
        <taxon>Actinomycetota</taxon>
        <taxon>Actinomycetes</taxon>
        <taxon>Mycobacteriales</taxon>
        <taxon>Mycobacteriaceae</taxon>
        <taxon>Mycolicibacterium</taxon>
    </lineage>
</organism>